<organism evidence="1">
    <name type="scientific">bioreactor metagenome</name>
    <dbReference type="NCBI Taxonomy" id="1076179"/>
    <lineage>
        <taxon>unclassified sequences</taxon>
        <taxon>metagenomes</taxon>
        <taxon>ecological metagenomes</taxon>
    </lineage>
</organism>
<dbReference type="Gene3D" id="3.30.420.40">
    <property type="match status" value="2"/>
</dbReference>
<gene>
    <name evidence="1" type="primary">nagK_4</name>
    <name evidence="1" type="ORF">SDC9_35441</name>
</gene>
<dbReference type="InterPro" id="IPR000600">
    <property type="entry name" value="ROK"/>
</dbReference>
<evidence type="ECO:0000313" key="1">
    <source>
        <dbReference type="EMBL" id="MPL89407.1"/>
    </source>
</evidence>
<keyword evidence="1" id="KW-0808">Transferase</keyword>
<dbReference type="PANTHER" id="PTHR18964">
    <property type="entry name" value="ROK (REPRESSOR, ORF, KINASE) FAMILY"/>
    <property type="match status" value="1"/>
</dbReference>
<dbReference type="InterPro" id="IPR043129">
    <property type="entry name" value="ATPase_NBD"/>
</dbReference>
<dbReference type="GO" id="GO:0045127">
    <property type="term" value="F:N-acetylglucosamine kinase activity"/>
    <property type="evidence" value="ECO:0007669"/>
    <property type="project" value="UniProtKB-EC"/>
</dbReference>
<comment type="caution">
    <text evidence="1">The sequence shown here is derived from an EMBL/GenBank/DDBJ whole genome shotgun (WGS) entry which is preliminary data.</text>
</comment>
<sequence>MIYIGIDLGGTKISGALFHENNSILMRETVLLEGKGGEEVGKLICDVCRVILEKAGLNPGDEISVGVCVPGISYSKSGKVWCPNIPGWEEYPLRKDLLLNFPNSKITIESDRTAYILGEVSLGAAKGCDNAIFIAAGTGIGAGILIDGRVLHGASDIVGATGWMALKPPYNKEWDGCGCFESHASGTGIAMQAGKVYPGKITSHDVFERYDQGDPLAVKIIDQAIEMWGMAAANFVSLFNPQMVIFGGGLFGPATRFIDRIYAEAIKWAQPIAIRQCTFKATQLPNDAGLYGSGAIAIKNGKE</sequence>
<dbReference type="AlphaFoldDB" id="A0A644VDW1"/>
<dbReference type="Pfam" id="PF00480">
    <property type="entry name" value="ROK"/>
    <property type="match status" value="1"/>
</dbReference>
<dbReference type="PANTHER" id="PTHR18964:SF149">
    <property type="entry name" value="BIFUNCTIONAL UDP-N-ACETYLGLUCOSAMINE 2-EPIMERASE_N-ACETYLMANNOSAMINE KINASE"/>
    <property type="match status" value="1"/>
</dbReference>
<name>A0A644VDW1_9ZZZZ</name>
<dbReference type="SUPFAM" id="SSF53067">
    <property type="entry name" value="Actin-like ATPase domain"/>
    <property type="match status" value="1"/>
</dbReference>
<accession>A0A644VDW1</accession>
<reference evidence="1" key="1">
    <citation type="submission" date="2019-08" db="EMBL/GenBank/DDBJ databases">
        <authorList>
            <person name="Kucharzyk K."/>
            <person name="Murdoch R.W."/>
            <person name="Higgins S."/>
            <person name="Loffler F."/>
        </authorList>
    </citation>
    <scope>NUCLEOTIDE SEQUENCE</scope>
</reference>
<dbReference type="EC" id="2.7.1.59" evidence="1"/>
<proteinExistence type="predicted"/>
<protein>
    <submittedName>
        <fullName evidence="1">N-acetyl-D-glucosamine kinase</fullName>
        <ecNumber evidence="1">2.7.1.59</ecNumber>
    </submittedName>
</protein>
<dbReference type="EMBL" id="VSSQ01000279">
    <property type="protein sequence ID" value="MPL89407.1"/>
    <property type="molecule type" value="Genomic_DNA"/>
</dbReference>
<keyword evidence="1" id="KW-0418">Kinase</keyword>